<dbReference type="PANTHER" id="PTHR45453:SF1">
    <property type="entry name" value="PHOSPHATE REGULON SENSOR PROTEIN PHOR"/>
    <property type="match status" value="1"/>
</dbReference>
<dbReference type="SUPFAM" id="SSF55874">
    <property type="entry name" value="ATPase domain of HSP90 chaperone/DNA topoisomerase II/histidine kinase"/>
    <property type="match status" value="1"/>
</dbReference>
<feature type="transmembrane region" description="Helical" evidence="10">
    <location>
        <begin position="26"/>
        <end position="51"/>
    </location>
</feature>
<organism evidence="12 13">
    <name type="scientific">Ectobacillus funiculus</name>
    <dbReference type="NCBI Taxonomy" id="137993"/>
    <lineage>
        <taxon>Bacteria</taxon>
        <taxon>Bacillati</taxon>
        <taxon>Bacillota</taxon>
        <taxon>Bacilli</taxon>
        <taxon>Bacillales</taxon>
        <taxon>Bacillaceae</taxon>
        <taxon>Ectobacillus</taxon>
    </lineage>
</organism>
<dbReference type="EC" id="2.7.13.3" evidence="3"/>
<dbReference type="GO" id="GO:0016301">
    <property type="term" value="F:kinase activity"/>
    <property type="evidence" value="ECO:0007669"/>
    <property type="project" value="UniProtKB-KW"/>
</dbReference>
<evidence type="ECO:0000313" key="12">
    <source>
        <dbReference type="EMBL" id="MFB9761601.1"/>
    </source>
</evidence>
<dbReference type="InterPro" id="IPR036890">
    <property type="entry name" value="HATPase_C_sf"/>
</dbReference>
<dbReference type="Pfam" id="PF02518">
    <property type="entry name" value="HATPase_c"/>
    <property type="match status" value="1"/>
</dbReference>
<dbReference type="CDD" id="cd00082">
    <property type="entry name" value="HisKA"/>
    <property type="match status" value="1"/>
</dbReference>
<dbReference type="EMBL" id="JBHMAF010000194">
    <property type="protein sequence ID" value="MFB9761601.1"/>
    <property type="molecule type" value="Genomic_DNA"/>
</dbReference>
<evidence type="ECO:0000256" key="2">
    <source>
        <dbReference type="ARBA" id="ARBA00004370"/>
    </source>
</evidence>
<keyword evidence="4" id="KW-0597">Phosphoprotein</keyword>
<dbReference type="SUPFAM" id="SSF47384">
    <property type="entry name" value="Homodimeric domain of signal transducing histidine kinase"/>
    <property type="match status" value="1"/>
</dbReference>
<evidence type="ECO:0000256" key="6">
    <source>
        <dbReference type="ARBA" id="ARBA00022741"/>
    </source>
</evidence>
<evidence type="ECO:0000256" key="4">
    <source>
        <dbReference type="ARBA" id="ARBA00022553"/>
    </source>
</evidence>
<reference evidence="12 13" key="1">
    <citation type="submission" date="2024-09" db="EMBL/GenBank/DDBJ databases">
        <authorList>
            <person name="Sun Q."/>
            <person name="Mori K."/>
        </authorList>
    </citation>
    <scope>NUCLEOTIDE SEQUENCE [LARGE SCALE GENOMIC DNA]</scope>
    <source>
        <strain evidence="12 13">JCM 11201</strain>
    </source>
</reference>
<evidence type="ECO:0000256" key="3">
    <source>
        <dbReference type="ARBA" id="ARBA00012438"/>
    </source>
</evidence>
<dbReference type="Proteomes" id="UP001589609">
    <property type="component" value="Unassembled WGS sequence"/>
</dbReference>
<gene>
    <name evidence="12" type="ORF">ACFFMS_25515</name>
</gene>
<evidence type="ECO:0000256" key="9">
    <source>
        <dbReference type="ARBA" id="ARBA00023012"/>
    </source>
</evidence>
<keyword evidence="7 12" id="KW-0418">Kinase</keyword>
<dbReference type="InterPro" id="IPR005467">
    <property type="entry name" value="His_kinase_dom"/>
</dbReference>
<accession>A0ABV5WNG0</accession>
<feature type="transmembrane region" description="Helical" evidence="10">
    <location>
        <begin position="194"/>
        <end position="220"/>
    </location>
</feature>
<dbReference type="InterPro" id="IPR003594">
    <property type="entry name" value="HATPase_dom"/>
</dbReference>
<evidence type="ECO:0000313" key="13">
    <source>
        <dbReference type="Proteomes" id="UP001589609"/>
    </source>
</evidence>
<evidence type="ECO:0000256" key="1">
    <source>
        <dbReference type="ARBA" id="ARBA00000085"/>
    </source>
</evidence>
<comment type="caution">
    <text evidence="12">The sequence shown here is derived from an EMBL/GenBank/DDBJ whole genome shotgun (WGS) entry which is preliminary data.</text>
</comment>
<evidence type="ECO:0000256" key="10">
    <source>
        <dbReference type="SAM" id="Phobius"/>
    </source>
</evidence>
<dbReference type="PANTHER" id="PTHR45453">
    <property type="entry name" value="PHOSPHATE REGULON SENSOR PROTEIN PHOR"/>
    <property type="match status" value="1"/>
</dbReference>
<evidence type="ECO:0000259" key="11">
    <source>
        <dbReference type="PROSITE" id="PS50109"/>
    </source>
</evidence>
<dbReference type="Gene3D" id="3.30.565.10">
    <property type="entry name" value="Histidine kinase-like ATPase, C-terminal domain"/>
    <property type="match status" value="1"/>
</dbReference>
<keyword evidence="6" id="KW-0547">Nucleotide-binding</keyword>
<comment type="subcellular location">
    <subcellularLocation>
        <location evidence="2">Membrane</location>
    </subcellularLocation>
</comment>
<dbReference type="SMART" id="SM00387">
    <property type="entry name" value="HATPase_c"/>
    <property type="match status" value="1"/>
</dbReference>
<evidence type="ECO:0000256" key="5">
    <source>
        <dbReference type="ARBA" id="ARBA00022679"/>
    </source>
</evidence>
<dbReference type="Pfam" id="PF00512">
    <property type="entry name" value="HisKA"/>
    <property type="match status" value="1"/>
</dbReference>
<keyword evidence="9" id="KW-0902">Two-component regulatory system</keyword>
<keyword evidence="10" id="KW-0812">Transmembrane</keyword>
<dbReference type="PRINTS" id="PR00344">
    <property type="entry name" value="BCTRLSENSOR"/>
</dbReference>
<keyword evidence="5" id="KW-0808">Transferase</keyword>
<keyword evidence="13" id="KW-1185">Reference proteome</keyword>
<dbReference type="InterPro" id="IPR036097">
    <property type="entry name" value="HisK_dim/P_sf"/>
</dbReference>
<keyword evidence="8" id="KW-0067">ATP-binding</keyword>
<protein>
    <recommendedName>
        <fullName evidence="3">histidine kinase</fullName>
        <ecNumber evidence="3">2.7.13.3</ecNumber>
    </recommendedName>
</protein>
<name>A0ABV5WNG0_9BACI</name>
<dbReference type="InterPro" id="IPR004358">
    <property type="entry name" value="Sig_transdc_His_kin-like_C"/>
</dbReference>
<dbReference type="CDD" id="cd00075">
    <property type="entry name" value="HATPase"/>
    <property type="match status" value="1"/>
</dbReference>
<dbReference type="Gene3D" id="1.10.287.130">
    <property type="match status" value="1"/>
</dbReference>
<keyword evidence="10" id="KW-1133">Transmembrane helix</keyword>
<dbReference type="RefSeq" id="WP_379951750.1">
    <property type="nucleotide sequence ID" value="NZ_JBHMAF010000194.1"/>
</dbReference>
<comment type="catalytic activity">
    <reaction evidence="1">
        <text>ATP + protein L-histidine = ADP + protein N-phospho-L-histidine.</text>
        <dbReference type="EC" id="2.7.13.3"/>
    </reaction>
</comment>
<dbReference type="InterPro" id="IPR050351">
    <property type="entry name" value="BphY/WalK/GraS-like"/>
</dbReference>
<dbReference type="SMART" id="SM00388">
    <property type="entry name" value="HisKA"/>
    <property type="match status" value="1"/>
</dbReference>
<sequence length="462" mass="52940">MKIKSYFQKFLSGKDVFSRTQNRLTLLYSGVLVLFLVLFIAVVYALLYNIIFTQQERQMKELAKREINVIQDEFIQKKKASRPGSVDENVIISNDSLLFYYVVGKNDEVLVGDESIRWMQSNLLETLRDWEPSKEEVRYTDVKVNLPEVGKERHIEFEKNRTMHIMMVGRPVYYENEVVGRLYIGKDVSVQQKIFQWVIFVLGGIGLLFFIVALAISHFLSKRTMIPIANAFARQREFVADASHELRTPLSVLLSSIDTLEMEETIEEDPFSRNVLGNMKDEVKRMANLIGDLLTLARSDSGTLEVRRDSFEFRTHADTIVKSLEPIAAAKNISLQFHAFSDIHLYADLEKLKQLLYILLDNAIKYTPNNGLVQLSLSTEGTEQNKMFIMQVRDTGVGIPPEDCDKVFDRFYRVDKSRARQMGGHGLGLSIAKWIVDAHQGTIHVTSKLNEGSTFIVRIPVK</sequence>
<keyword evidence="10" id="KW-0472">Membrane</keyword>
<feature type="domain" description="Histidine kinase" evidence="11">
    <location>
        <begin position="241"/>
        <end position="462"/>
    </location>
</feature>
<proteinExistence type="predicted"/>
<evidence type="ECO:0000256" key="7">
    <source>
        <dbReference type="ARBA" id="ARBA00022777"/>
    </source>
</evidence>
<dbReference type="PROSITE" id="PS50109">
    <property type="entry name" value="HIS_KIN"/>
    <property type="match status" value="1"/>
</dbReference>
<evidence type="ECO:0000256" key="8">
    <source>
        <dbReference type="ARBA" id="ARBA00022840"/>
    </source>
</evidence>
<dbReference type="InterPro" id="IPR003661">
    <property type="entry name" value="HisK_dim/P_dom"/>
</dbReference>